<feature type="domain" description="Glutathionylspermidine synthase pre-ATP-grasp-like" evidence="6">
    <location>
        <begin position="39"/>
        <end position="419"/>
    </location>
</feature>
<evidence type="ECO:0000256" key="5">
    <source>
        <dbReference type="ARBA" id="ARBA00022842"/>
    </source>
</evidence>
<dbReference type="SUPFAM" id="SSF56059">
    <property type="entry name" value="Glutathione synthetase ATP-binding domain-like"/>
    <property type="match status" value="1"/>
</dbReference>
<sequence>MNSKIFDSPERDYLFKSMRLNWYNLCPIDGETGLPIASEQVPYALYHCHQVSPSFVQEMRQASESVGRVFMKMWSVIRQLDGDTLLDYGFPVETIRLVKYDPLPPLCMRLDWCWNPAVSLKKVVETNPQTPSFWFECTEGNGHVAQHFGLQDPVPGAQNLLRASLNQHLKRAAAYLKKSLSDCHVAFTALNNPEDVGTMQWLSQHYSGKSTVFPLEFLRIQNGDRLFYERTGERIDILFMWYPVEWAIHDTDEAGERLWPALEQLILERKVVIVNFASAFLLQPKSVFALINDLGSEFFDDRDAATVIDYFPKTSLTTEALGSDYFAKPILGRQGEGGFAVEAGAIANRSHNNDPWYTEQPYVYQELLEFPQLTIADELMTAVWGAWLYNDGRDRLVAGGLGMRVSEGEITDDYSYWCPSGC</sequence>
<organism evidence="7 8">
    <name type="scientific">Trichocoleus desertorum GB2-A4</name>
    <dbReference type="NCBI Taxonomy" id="2933944"/>
    <lineage>
        <taxon>Bacteria</taxon>
        <taxon>Bacillati</taxon>
        <taxon>Cyanobacteriota</taxon>
        <taxon>Cyanophyceae</taxon>
        <taxon>Leptolyngbyales</taxon>
        <taxon>Trichocoleusaceae</taxon>
        <taxon>Trichocoleus</taxon>
    </lineage>
</organism>
<dbReference type="RefSeq" id="WP_190435885.1">
    <property type="nucleotide sequence ID" value="NZ_JAMPKM010000005.1"/>
</dbReference>
<dbReference type="InterPro" id="IPR005494">
    <property type="entry name" value="GSPS_pre-ATP-grasp-like_dom"/>
</dbReference>
<evidence type="ECO:0000313" key="8">
    <source>
        <dbReference type="Proteomes" id="UP001464891"/>
    </source>
</evidence>
<dbReference type="EMBL" id="JAMPKM010000005">
    <property type="protein sequence ID" value="MEP0817621.1"/>
    <property type="molecule type" value="Genomic_DNA"/>
</dbReference>
<dbReference type="Proteomes" id="UP001464891">
    <property type="component" value="Unassembled WGS sequence"/>
</dbReference>
<evidence type="ECO:0000259" key="6">
    <source>
        <dbReference type="Pfam" id="PF03738"/>
    </source>
</evidence>
<evidence type="ECO:0000313" key="7">
    <source>
        <dbReference type="EMBL" id="MEP0817621.1"/>
    </source>
</evidence>
<proteinExistence type="predicted"/>
<accession>A0ABV0J764</accession>
<dbReference type="Pfam" id="PF03738">
    <property type="entry name" value="GSP_synth"/>
    <property type="match status" value="1"/>
</dbReference>
<protein>
    <submittedName>
        <fullName evidence="7">Glutathionylspermidine synthase family protein</fullName>
    </submittedName>
</protein>
<reference evidence="7 8" key="1">
    <citation type="submission" date="2022-04" db="EMBL/GenBank/DDBJ databases">
        <title>Positive selection, recombination, and allopatry shape intraspecific diversity of widespread and dominant cyanobacteria.</title>
        <authorList>
            <person name="Wei J."/>
            <person name="Shu W."/>
            <person name="Hu C."/>
        </authorList>
    </citation>
    <scope>NUCLEOTIDE SEQUENCE [LARGE SCALE GENOMIC DNA]</scope>
    <source>
        <strain evidence="7 8">GB2-A4</strain>
    </source>
</reference>
<evidence type="ECO:0000256" key="4">
    <source>
        <dbReference type="ARBA" id="ARBA00022840"/>
    </source>
</evidence>
<keyword evidence="5" id="KW-0460">Magnesium</keyword>
<keyword evidence="8" id="KW-1185">Reference proteome</keyword>
<evidence type="ECO:0000256" key="1">
    <source>
        <dbReference type="ARBA" id="ARBA00022598"/>
    </source>
</evidence>
<keyword evidence="3" id="KW-0547">Nucleotide-binding</keyword>
<name>A0ABV0J764_9CYAN</name>
<dbReference type="Gene3D" id="3.30.1490.330">
    <property type="match status" value="1"/>
</dbReference>
<evidence type="ECO:0000256" key="3">
    <source>
        <dbReference type="ARBA" id="ARBA00022741"/>
    </source>
</evidence>
<evidence type="ECO:0000256" key="2">
    <source>
        <dbReference type="ARBA" id="ARBA00022723"/>
    </source>
</evidence>
<comment type="caution">
    <text evidence="7">The sequence shown here is derived from an EMBL/GenBank/DDBJ whole genome shotgun (WGS) entry which is preliminary data.</text>
</comment>
<gene>
    <name evidence="7" type="ORF">NC998_10980</name>
</gene>
<keyword evidence="4" id="KW-0067">ATP-binding</keyword>
<keyword evidence="2" id="KW-0479">Metal-binding</keyword>
<keyword evidence="1" id="KW-0436">Ligase</keyword>